<proteinExistence type="predicted"/>
<evidence type="ECO:0008006" key="3">
    <source>
        <dbReference type="Google" id="ProtNLM"/>
    </source>
</evidence>
<dbReference type="EMBL" id="VMRY01000119">
    <property type="protein sequence ID" value="TVT49480.1"/>
    <property type="molecule type" value="Genomic_DNA"/>
</dbReference>
<dbReference type="Gene3D" id="3.40.47.10">
    <property type="match status" value="1"/>
</dbReference>
<dbReference type="Proteomes" id="UP000317355">
    <property type="component" value="Unassembled WGS sequence"/>
</dbReference>
<accession>A0A558CL34</accession>
<evidence type="ECO:0000313" key="1">
    <source>
        <dbReference type="EMBL" id="TVT49480.1"/>
    </source>
</evidence>
<gene>
    <name evidence="1" type="ORF">FHK82_17100</name>
</gene>
<sequence>MNQALIVAAEKTINGQESLQRCHAIQQRIEKLGIKIRKLTIDPLSTDWHSPLATDHFRSGCAPIEAISQAKQLIEAGHHPAVLIAGDEPLISGYSKEERQRLMAIYGDQYPITIAYDDLAHLFLKQTSISELQFGQYAYSLFNNYLRTYQQRLTQEHDLYPLPDSRWYNKITSLFRGVDCANPLVDFSGRVLICSEELVNKLTLPKASCVAIEGVGLGFVNGDGKEYAEEIVKYEHLKSAYQQCCEQANEDFTLRFLQKDALLEVYTCYPLVPLAFLQATQLVPDLAGLASFLEQYEITVTGGMNLARAPWNNPALNGLIRMYQCLTEQPQQWGLIHGNGGLGYRQGVVLLQQWHN</sequence>
<evidence type="ECO:0000313" key="2">
    <source>
        <dbReference type="Proteomes" id="UP000317355"/>
    </source>
</evidence>
<comment type="caution">
    <text evidence="1">The sequence shown here is derived from an EMBL/GenBank/DDBJ whole genome shotgun (WGS) entry which is preliminary data.</text>
</comment>
<protein>
    <recommendedName>
        <fullName evidence="3">Thiolase family protein</fullName>
    </recommendedName>
</protein>
<organism evidence="1 2">
    <name type="scientific">Sedimenticola thiotaurini</name>
    <dbReference type="NCBI Taxonomy" id="1543721"/>
    <lineage>
        <taxon>Bacteria</taxon>
        <taxon>Pseudomonadati</taxon>
        <taxon>Pseudomonadota</taxon>
        <taxon>Gammaproteobacteria</taxon>
        <taxon>Chromatiales</taxon>
        <taxon>Sedimenticolaceae</taxon>
        <taxon>Sedimenticola</taxon>
    </lineage>
</organism>
<dbReference type="GO" id="GO:0016746">
    <property type="term" value="F:acyltransferase activity"/>
    <property type="evidence" value="ECO:0007669"/>
    <property type="project" value="InterPro"/>
</dbReference>
<dbReference type="InterPro" id="IPR016039">
    <property type="entry name" value="Thiolase-like"/>
</dbReference>
<name>A0A558CL34_9GAMM</name>
<dbReference type="AlphaFoldDB" id="A0A558CL34"/>
<reference evidence="1 2" key="1">
    <citation type="submission" date="2019-07" db="EMBL/GenBank/DDBJ databases">
        <title>The pathways for chlorine oxyanion respiration interact through the shared metabolite chlorate.</title>
        <authorList>
            <person name="Barnum T.P."/>
            <person name="Cheng Y."/>
            <person name="Hill K.A."/>
            <person name="Lucas L.N."/>
            <person name="Carlson H.K."/>
            <person name="Coates J.D."/>
        </authorList>
    </citation>
    <scope>NUCLEOTIDE SEQUENCE [LARGE SCALE GENOMIC DNA]</scope>
    <source>
        <strain evidence="1">BK-3</strain>
    </source>
</reference>